<reference evidence="1" key="1">
    <citation type="submission" date="2025-08" db="UniProtKB">
        <authorList>
            <consortium name="Ensembl"/>
        </authorList>
    </citation>
    <scope>IDENTIFICATION</scope>
</reference>
<name>A0A2K5BWJ1_AOTNA</name>
<reference evidence="1" key="2">
    <citation type="submission" date="2025-09" db="UniProtKB">
        <authorList>
            <consortium name="Ensembl"/>
        </authorList>
    </citation>
    <scope>IDENTIFICATION</scope>
</reference>
<evidence type="ECO:0000313" key="2">
    <source>
        <dbReference type="Proteomes" id="UP000233020"/>
    </source>
</evidence>
<accession>A0A2K5BWJ1</accession>
<dbReference type="Proteomes" id="UP000233020">
    <property type="component" value="Unplaced"/>
</dbReference>
<sequence length="108" mass="12906">MLCFVVMYWYKQIQYKLTNTDLKIMHIQCSNLNFSHGFLWCGPIWCLHYIIPAVASKAHFFFSKMFFPVYPIMDTGFVNYDSFSFFFLGYSNDAITEMNDFLFLKCNH</sequence>
<organism evidence="1 2">
    <name type="scientific">Aotus nancymaae</name>
    <name type="common">Ma's night monkey</name>
    <dbReference type="NCBI Taxonomy" id="37293"/>
    <lineage>
        <taxon>Eukaryota</taxon>
        <taxon>Metazoa</taxon>
        <taxon>Chordata</taxon>
        <taxon>Craniata</taxon>
        <taxon>Vertebrata</taxon>
        <taxon>Euteleostomi</taxon>
        <taxon>Mammalia</taxon>
        <taxon>Eutheria</taxon>
        <taxon>Euarchontoglires</taxon>
        <taxon>Primates</taxon>
        <taxon>Haplorrhini</taxon>
        <taxon>Platyrrhini</taxon>
        <taxon>Aotidae</taxon>
        <taxon>Aotus</taxon>
    </lineage>
</organism>
<protein>
    <submittedName>
        <fullName evidence="1">Uncharacterized protein</fullName>
    </submittedName>
</protein>
<keyword evidence="2" id="KW-1185">Reference proteome</keyword>
<evidence type="ECO:0000313" key="1">
    <source>
        <dbReference type="Ensembl" id="ENSANAP00000000831.1"/>
    </source>
</evidence>
<dbReference type="GeneTree" id="ENSGT00910000147797"/>
<dbReference type="Ensembl" id="ENSANAT00000007388.1">
    <property type="protein sequence ID" value="ENSANAP00000000831.1"/>
    <property type="gene ID" value="ENSANAG00000007082.1"/>
</dbReference>
<proteinExistence type="predicted"/>
<dbReference type="OMA" id="CKCVEEC"/>
<dbReference type="AlphaFoldDB" id="A0A2K5BWJ1"/>